<keyword evidence="1" id="KW-0812">Transmembrane</keyword>
<dbReference type="PANTHER" id="PTHR39085:SF1">
    <property type="entry name" value="SLL0924 PROTEIN"/>
    <property type="match status" value="1"/>
</dbReference>
<dbReference type="BioCyc" id="PMAR59922:G1G80-2577-MONOMER"/>
<keyword evidence="1" id="KW-1133">Transmembrane helix</keyword>
<dbReference type="HOGENOM" id="CLU_111923_0_0_3"/>
<proteinExistence type="predicted"/>
<dbReference type="KEGG" id="pmf:P9303_29371"/>
<dbReference type="Proteomes" id="UP000002274">
    <property type="component" value="Chromosome"/>
</dbReference>
<sequence length="163" mass="18215">MASGEDHDKATCFWSLPFGFALSFVMGLPSGLMGGLAFVVGGLWLSPDLDTYSKPLKRWGVLQGLWWPYRKLIPHRSLFSHGPLIGTGLRLAYLMSWTGLLLMLLQPLGCPAPLSLAKALNEQLRLNPQPILSLLLGLEASVWLHLILDGDPLPAEWHRWRHR</sequence>
<feature type="transmembrane region" description="Helical" evidence="1">
    <location>
        <begin position="12"/>
        <end position="45"/>
    </location>
</feature>
<accession>A2CDV7</accession>
<dbReference type="EMBL" id="CP000554">
    <property type="protein sequence ID" value="ABM79667.1"/>
    <property type="molecule type" value="Genomic_DNA"/>
</dbReference>
<protein>
    <submittedName>
        <fullName evidence="2">Uncharacterized metal-binding protein</fullName>
    </submittedName>
</protein>
<reference evidence="2 3" key="1">
    <citation type="journal article" date="2007" name="PLoS Genet.">
        <title>Patterns and implications of gene gain and loss in the evolution of Prochlorococcus.</title>
        <authorList>
            <person name="Kettler G.C."/>
            <person name="Martiny A.C."/>
            <person name="Huang K."/>
            <person name="Zucker J."/>
            <person name="Coleman M.L."/>
            <person name="Rodrigue S."/>
            <person name="Chen F."/>
            <person name="Lapidus A."/>
            <person name="Ferriera S."/>
            <person name="Johnson J."/>
            <person name="Steglich C."/>
            <person name="Church G.M."/>
            <person name="Richardson P."/>
            <person name="Chisholm S.W."/>
        </authorList>
    </citation>
    <scope>NUCLEOTIDE SEQUENCE [LARGE SCALE GENOMIC DNA]</scope>
    <source>
        <strain evidence="2 3">MIT 9303</strain>
    </source>
</reference>
<gene>
    <name evidence="2" type="ordered locus">P9303_29371</name>
</gene>
<name>A2CDV7_PROM3</name>
<keyword evidence="1" id="KW-0472">Membrane</keyword>
<dbReference type="Pfam" id="PF09988">
    <property type="entry name" value="DUF2227"/>
    <property type="match status" value="1"/>
</dbReference>
<dbReference type="RefSeq" id="WP_011827505.1">
    <property type="nucleotide sequence ID" value="NC_008820.1"/>
</dbReference>
<organism evidence="2 3">
    <name type="scientific">Prochlorococcus marinus (strain MIT 9303)</name>
    <dbReference type="NCBI Taxonomy" id="59922"/>
    <lineage>
        <taxon>Bacteria</taxon>
        <taxon>Bacillati</taxon>
        <taxon>Cyanobacteriota</taxon>
        <taxon>Cyanophyceae</taxon>
        <taxon>Synechococcales</taxon>
        <taxon>Prochlorococcaceae</taxon>
        <taxon>Prochlorococcus</taxon>
    </lineage>
</organism>
<dbReference type="PANTHER" id="PTHR39085">
    <property type="entry name" value="SLL0924 PROTEIN"/>
    <property type="match status" value="1"/>
</dbReference>
<evidence type="ECO:0000313" key="2">
    <source>
        <dbReference type="EMBL" id="ABM79667.1"/>
    </source>
</evidence>
<dbReference type="STRING" id="59922.P9303_29371"/>
<dbReference type="AlphaFoldDB" id="A2CDV7"/>
<evidence type="ECO:0000313" key="3">
    <source>
        <dbReference type="Proteomes" id="UP000002274"/>
    </source>
</evidence>
<evidence type="ECO:0000256" key="1">
    <source>
        <dbReference type="SAM" id="Phobius"/>
    </source>
</evidence>
<dbReference type="InterPro" id="IPR019250">
    <property type="entry name" value="DUF2227_metal-bd"/>
</dbReference>